<reference evidence="1 2" key="1">
    <citation type="journal article" date="2018" name="Biotechnol. Adv.">
        <title>Improved genomic resources and new bioinformatic workflow for the carcinogenic parasite Clonorchis sinensis: Biotechnological implications.</title>
        <authorList>
            <person name="Wang D."/>
            <person name="Korhonen P.K."/>
            <person name="Gasser R.B."/>
            <person name="Young N.D."/>
        </authorList>
    </citation>
    <scope>NUCLEOTIDE SEQUENCE [LARGE SCALE GENOMIC DNA]</scope>
    <source>
        <strain evidence="1">Cs-k2</strain>
    </source>
</reference>
<evidence type="ECO:0000313" key="2">
    <source>
        <dbReference type="Proteomes" id="UP000286415"/>
    </source>
</evidence>
<name>A0A8T1M1K3_CLOSI</name>
<dbReference type="Proteomes" id="UP000286415">
    <property type="component" value="Unassembled WGS sequence"/>
</dbReference>
<sequence length="790" mass="87962">MSESSVPVGDGDVSKECRGQNVDTAEQTIKQPRKSKKHAKGEAEGKESARIKIKKHKKGHETSHVLLNSDDPNSCLPAEGVAPPSDSNELVKKKRKHAKYGSKHKKTNQAGNLGVTCTNPAERKHKQILSDDPMDHVSDVRTSATKRSKVASLQNDTSRCDIQDDNMIPISPELTQQHSLPESPQAFRSPPPSSGSHYSSRGSRSPYSRSPSHRTSRTHQRHLVSQGSDRRGGVSRDRFPHRGKFDESRQINPRRTYVGYRRPSASRDTSPEEYFPDHFRSRRRRSHSRRSTEADRSSRTQSSRQTVGRQRILSPTQGSRQRRYHHTNHSRSRSPSEQLNRRHRDDLPYRRYHRSPKRYSSSTKDGGSDIRKKTSSHKAAPVERPRNDDGAPTIEARLESDVARHESPCRLSRRSGRGEGASHSKRIRVSERSRSSSEQTEKRGHRKMRSSGSSDRSVRLSAPHSSEPSHEQASNSRSPKQDRARKSKLSSKVCAVLDLLGELGTDTVSDAELDSLLPLHILSGNNTADLNCSTSLTCPKMQLDQQQADELPPPTLESMGDSAEKRLDDKNFRALSSLENLSSQIRQKLCEPEQWDDSVELSPSSDHEADLEDESPTHQSLVTIAISRKSLPSRPQMISSMLMPWQELIESADSSCAPETAVVSSDLISPVVQPDDLLGSAACGARLLSMRNRACGAFILRHIGVSKRYMGSDLLDCLNNELASVGDDTLTDTKASRAQLGQTEIAWLQRNLQMARSVSPSTTRPFVPHGGLLSSMSDALMRQQLLELVN</sequence>
<comment type="caution">
    <text evidence="1">The sequence shown here is derived from an EMBL/GenBank/DDBJ whole genome shotgun (WGS) entry which is preliminary data.</text>
</comment>
<dbReference type="GO" id="GO:0016874">
    <property type="term" value="F:ligase activity"/>
    <property type="evidence" value="ECO:0007669"/>
    <property type="project" value="UniProtKB-KW"/>
</dbReference>
<proteinExistence type="predicted"/>
<accession>A0A8T1M1K3</accession>
<gene>
    <name evidence="1" type="ORF">CSKR_111071</name>
</gene>
<evidence type="ECO:0000313" key="1">
    <source>
        <dbReference type="EMBL" id="KAG5443227.1"/>
    </source>
</evidence>
<organism evidence="1 2">
    <name type="scientific">Clonorchis sinensis</name>
    <name type="common">Chinese liver fluke</name>
    <dbReference type="NCBI Taxonomy" id="79923"/>
    <lineage>
        <taxon>Eukaryota</taxon>
        <taxon>Metazoa</taxon>
        <taxon>Spiralia</taxon>
        <taxon>Lophotrochozoa</taxon>
        <taxon>Platyhelminthes</taxon>
        <taxon>Trematoda</taxon>
        <taxon>Digenea</taxon>
        <taxon>Opisthorchiida</taxon>
        <taxon>Opisthorchiata</taxon>
        <taxon>Opisthorchiidae</taxon>
        <taxon>Clonorchis</taxon>
    </lineage>
</organism>
<dbReference type="OrthoDB" id="6267518at2759"/>
<dbReference type="EMBL" id="NIRI02000056">
    <property type="protein sequence ID" value="KAG5443227.1"/>
    <property type="molecule type" value="Genomic_DNA"/>
</dbReference>
<reference evidence="1 2" key="2">
    <citation type="journal article" date="2021" name="Genomics">
        <title>High-quality reference genome for Clonorchis sinensis.</title>
        <authorList>
            <person name="Young N.D."/>
            <person name="Stroehlein A.J."/>
            <person name="Kinkar L."/>
            <person name="Wang T."/>
            <person name="Sohn W.M."/>
            <person name="Chang B.C.H."/>
            <person name="Kaur P."/>
            <person name="Weisz D."/>
            <person name="Dudchenko O."/>
            <person name="Aiden E.L."/>
            <person name="Korhonen P.K."/>
            <person name="Gasser R.B."/>
        </authorList>
    </citation>
    <scope>NUCLEOTIDE SEQUENCE [LARGE SCALE GENOMIC DNA]</scope>
    <source>
        <strain evidence="1">Cs-k2</strain>
    </source>
</reference>
<protein>
    <submittedName>
        <fullName evidence="1">Uncharacterized protein</fullName>
    </submittedName>
</protein>
<keyword evidence="2" id="KW-1185">Reference proteome</keyword>